<keyword evidence="4" id="KW-1185">Reference proteome</keyword>
<dbReference type="EMBL" id="JAVKGS010000004">
    <property type="protein sequence ID" value="MDR5693256.1"/>
    <property type="molecule type" value="Genomic_DNA"/>
</dbReference>
<feature type="signal peptide" evidence="2">
    <location>
        <begin position="1"/>
        <end position="22"/>
    </location>
</feature>
<gene>
    <name evidence="3" type="ORF">RH861_14370</name>
</gene>
<reference evidence="4" key="1">
    <citation type="submission" date="2023-07" db="EMBL/GenBank/DDBJ databases">
        <title>Description of three actinobacteria isolated from air of manufacturing shop in a pharmaceutical factory.</title>
        <authorList>
            <person name="Zhang D.-F."/>
        </authorList>
    </citation>
    <scope>NUCLEOTIDE SEQUENCE [LARGE SCALE GENOMIC DNA]</scope>
    <source>
        <strain evidence="4">CCTCC AB 2011122</strain>
    </source>
</reference>
<evidence type="ECO:0000313" key="4">
    <source>
        <dbReference type="Proteomes" id="UP001260072"/>
    </source>
</evidence>
<dbReference type="RefSeq" id="WP_310521553.1">
    <property type="nucleotide sequence ID" value="NZ_BAABBS010000003.1"/>
</dbReference>
<dbReference type="Proteomes" id="UP001260072">
    <property type="component" value="Unassembled WGS sequence"/>
</dbReference>
<comment type="caution">
    <text evidence="3">The sequence shown here is derived from an EMBL/GenBank/DDBJ whole genome shotgun (WGS) entry which is preliminary data.</text>
</comment>
<feature type="region of interest" description="Disordered" evidence="1">
    <location>
        <begin position="25"/>
        <end position="58"/>
    </location>
</feature>
<dbReference type="GO" id="GO:0005524">
    <property type="term" value="F:ATP binding"/>
    <property type="evidence" value="ECO:0007669"/>
    <property type="project" value="UniProtKB-KW"/>
</dbReference>
<keyword evidence="3" id="KW-0547">Nucleotide-binding</keyword>
<evidence type="ECO:0000313" key="3">
    <source>
        <dbReference type="EMBL" id="MDR5693256.1"/>
    </source>
</evidence>
<evidence type="ECO:0000256" key="2">
    <source>
        <dbReference type="SAM" id="SignalP"/>
    </source>
</evidence>
<protein>
    <submittedName>
        <fullName evidence="3">Iron ABC transporter ATP-binding protein</fullName>
    </submittedName>
</protein>
<dbReference type="PROSITE" id="PS51257">
    <property type="entry name" value="PROKAR_LIPOPROTEIN"/>
    <property type="match status" value="1"/>
</dbReference>
<organism evidence="3 4">
    <name type="scientific">Agromyces indicus</name>
    <dbReference type="NCBI Taxonomy" id="758919"/>
    <lineage>
        <taxon>Bacteria</taxon>
        <taxon>Bacillati</taxon>
        <taxon>Actinomycetota</taxon>
        <taxon>Actinomycetes</taxon>
        <taxon>Micrococcales</taxon>
        <taxon>Microbacteriaceae</taxon>
        <taxon>Agromyces</taxon>
    </lineage>
</organism>
<proteinExistence type="predicted"/>
<keyword evidence="2" id="KW-0732">Signal</keyword>
<evidence type="ECO:0000256" key="1">
    <source>
        <dbReference type="SAM" id="MobiDB-lite"/>
    </source>
</evidence>
<name>A0ABU1FNB8_9MICO</name>
<feature type="chain" id="PRO_5045449836" evidence="2">
    <location>
        <begin position="23"/>
        <end position="200"/>
    </location>
</feature>
<accession>A0ABU1FNB8</accession>
<feature type="compositionally biased region" description="Low complexity" evidence="1">
    <location>
        <begin position="25"/>
        <end position="50"/>
    </location>
</feature>
<keyword evidence="3" id="KW-0067">ATP-binding</keyword>
<sequence length="200" mass="20367">MPRPNTQLRRSAVALAAVLALAGCTTPDAPSATETPTSSGTPAPSGSAAPTPAPTEEPLPFEAACADLITLDQMYEFNPNFGEAPGFEPESDDLVAVADAQGTVCGWSNQTSGDLIGLGVATLPGNAFAAQVGRAAVDSTAVPTYGTPPEVEGFFSQSGGVGRAQVFADGYWIVLESPEFLEPGDAEPLVTAVRSNLAAR</sequence>